<keyword evidence="2" id="KW-0547">Nucleotide-binding</keyword>
<dbReference type="GO" id="GO:0110051">
    <property type="term" value="P:metabolite repair"/>
    <property type="evidence" value="ECO:0007669"/>
    <property type="project" value="TreeGrafter"/>
</dbReference>
<evidence type="ECO:0000256" key="5">
    <source>
        <dbReference type="ARBA" id="ARBA00023027"/>
    </source>
</evidence>
<dbReference type="GO" id="GO:0047453">
    <property type="term" value="F:ATP-dependent NAD(P)H-hydrate dehydratase activity"/>
    <property type="evidence" value="ECO:0007669"/>
    <property type="project" value="UniProtKB-EC"/>
</dbReference>
<dbReference type="PANTHER" id="PTHR12592">
    <property type="entry name" value="ATP-DEPENDENT (S)-NAD(P)H-HYDRATE DEHYDRATASE FAMILY MEMBER"/>
    <property type="match status" value="1"/>
</dbReference>
<dbReference type="Gene3D" id="3.40.1190.20">
    <property type="match status" value="1"/>
</dbReference>
<dbReference type="Pfam" id="PF01256">
    <property type="entry name" value="Carb_kinase"/>
    <property type="match status" value="1"/>
</dbReference>
<dbReference type="InterPro" id="IPR000631">
    <property type="entry name" value="CARKD"/>
</dbReference>
<evidence type="ECO:0000313" key="11">
    <source>
        <dbReference type="WBParaSite" id="jg17013"/>
    </source>
</evidence>
<comment type="catalytic activity">
    <reaction evidence="8">
        <text>(6S)-NADPHX + ATP = ADP + phosphate + NADPH + H(+)</text>
        <dbReference type="Rhea" id="RHEA:32231"/>
        <dbReference type="ChEBI" id="CHEBI:15378"/>
        <dbReference type="ChEBI" id="CHEBI:30616"/>
        <dbReference type="ChEBI" id="CHEBI:43474"/>
        <dbReference type="ChEBI" id="CHEBI:57783"/>
        <dbReference type="ChEBI" id="CHEBI:64076"/>
        <dbReference type="ChEBI" id="CHEBI:456216"/>
        <dbReference type="EC" id="4.2.1.93"/>
    </reaction>
</comment>
<sequence>MTHSSLNQHQFSTAIKFSADDLKNSAQLFPKLTNELKKGDCGKVGVIGGSAEYTGAPYFAAWADLSYLFCHPDASPVIKGYGPELMVNPTLDFQQIEATLGRLDAVVFGPGIGRNKQVLVPLLEKTTIRFTNWKSNETP</sequence>
<dbReference type="InterPro" id="IPR029056">
    <property type="entry name" value="Ribokinase-like"/>
</dbReference>
<dbReference type="WBParaSite" id="jg17013">
    <property type="protein sequence ID" value="jg17013"/>
    <property type="gene ID" value="jg17013"/>
</dbReference>
<evidence type="ECO:0000313" key="10">
    <source>
        <dbReference type="Proteomes" id="UP000887574"/>
    </source>
</evidence>
<evidence type="ECO:0000256" key="8">
    <source>
        <dbReference type="ARBA" id="ARBA00047472"/>
    </source>
</evidence>
<dbReference type="EC" id="4.2.1.93" evidence="1"/>
<evidence type="ECO:0000256" key="7">
    <source>
        <dbReference type="ARBA" id="ARBA00029804"/>
    </source>
</evidence>
<reference evidence="11" key="1">
    <citation type="submission" date="2022-11" db="UniProtKB">
        <authorList>
            <consortium name="WormBaseParasite"/>
        </authorList>
    </citation>
    <scope>IDENTIFICATION</scope>
</reference>
<keyword evidence="3" id="KW-0067">ATP-binding</keyword>
<accession>A0A915DA46</accession>
<evidence type="ECO:0000259" key="9">
    <source>
        <dbReference type="PROSITE" id="PS51383"/>
    </source>
</evidence>
<dbReference type="PROSITE" id="PS51383">
    <property type="entry name" value="YJEF_C_3"/>
    <property type="match status" value="1"/>
</dbReference>
<keyword evidence="4" id="KW-0521">NADP</keyword>
<feature type="domain" description="YjeF C-terminal" evidence="9">
    <location>
        <begin position="21"/>
        <end position="139"/>
    </location>
</feature>
<evidence type="ECO:0000256" key="3">
    <source>
        <dbReference type="ARBA" id="ARBA00022840"/>
    </source>
</evidence>
<dbReference type="PANTHER" id="PTHR12592:SF0">
    <property type="entry name" value="ATP-DEPENDENT (S)-NAD(P)H-HYDRATE DEHYDRATASE"/>
    <property type="match status" value="1"/>
</dbReference>
<evidence type="ECO:0000256" key="2">
    <source>
        <dbReference type="ARBA" id="ARBA00022741"/>
    </source>
</evidence>
<keyword evidence="10" id="KW-1185">Reference proteome</keyword>
<evidence type="ECO:0000256" key="4">
    <source>
        <dbReference type="ARBA" id="ARBA00022857"/>
    </source>
</evidence>
<keyword evidence="5" id="KW-0520">NAD</keyword>
<dbReference type="Proteomes" id="UP000887574">
    <property type="component" value="Unplaced"/>
</dbReference>
<organism evidence="10 11">
    <name type="scientific">Ditylenchus dipsaci</name>
    <dbReference type="NCBI Taxonomy" id="166011"/>
    <lineage>
        <taxon>Eukaryota</taxon>
        <taxon>Metazoa</taxon>
        <taxon>Ecdysozoa</taxon>
        <taxon>Nematoda</taxon>
        <taxon>Chromadorea</taxon>
        <taxon>Rhabditida</taxon>
        <taxon>Tylenchina</taxon>
        <taxon>Tylenchomorpha</taxon>
        <taxon>Sphaerularioidea</taxon>
        <taxon>Anguinidae</taxon>
        <taxon>Anguininae</taxon>
        <taxon>Ditylenchus</taxon>
    </lineage>
</organism>
<dbReference type="GO" id="GO:0005524">
    <property type="term" value="F:ATP binding"/>
    <property type="evidence" value="ECO:0007669"/>
    <property type="project" value="UniProtKB-KW"/>
</dbReference>
<evidence type="ECO:0000256" key="6">
    <source>
        <dbReference type="ARBA" id="ARBA00023239"/>
    </source>
</evidence>
<dbReference type="AlphaFoldDB" id="A0A915DA46"/>
<dbReference type="SUPFAM" id="SSF53613">
    <property type="entry name" value="Ribokinase-like"/>
    <property type="match status" value="1"/>
</dbReference>
<proteinExistence type="predicted"/>
<name>A0A915DA46_9BILA</name>
<keyword evidence="6" id="KW-0456">Lyase</keyword>
<protein>
    <recommendedName>
        <fullName evidence="1">ATP-dependent NAD(P)H-hydrate dehydratase</fullName>
        <ecNumber evidence="1">4.2.1.93</ecNumber>
    </recommendedName>
    <alternativeName>
        <fullName evidence="7">NAD(P)HX dehydratase</fullName>
    </alternativeName>
</protein>
<evidence type="ECO:0000256" key="1">
    <source>
        <dbReference type="ARBA" id="ARBA00013249"/>
    </source>
</evidence>